<dbReference type="Proteomes" id="UP000663297">
    <property type="component" value="Chromosome 1"/>
</dbReference>
<protein>
    <submittedName>
        <fullName evidence="3">Uncharacterized protein</fullName>
    </submittedName>
</protein>
<organism evidence="3 4">
    <name type="scientific">Fusarium culmorum</name>
    <dbReference type="NCBI Taxonomy" id="5516"/>
    <lineage>
        <taxon>Eukaryota</taxon>
        <taxon>Fungi</taxon>
        <taxon>Dikarya</taxon>
        <taxon>Ascomycota</taxon>
        <taxon>Pezizomycotina</taxon>
        <taxon>Sordariomycetes</taxon>
        <taxon>Hypocreomycetidae</taxon>
        <taxon>Hypocreales</taxon>
        <taxon>Nectriaceae</taxon>
        <taxon>Fusarium</taxon>
    </lineage>
</organism>
<evidence type="ECO:0000313" key="3">
    <source>
        <dbReference type="EMBL" id="QPC59007.1"/>
    </source>
</evidence>
<gene>
    <name evidence="3" type="ORF">HYE67_001238</name>
</gene>
<reference evidence="3" key="1">
    <citation type="submission" date="2020-11" db="EMBL/GenBank/DDBJ databases">
        <title>The chromosome-scale genome resource for two endophytic Fusarium species: F. culmorum and F. pseudograminearum.</title>
        <authorList>
            <person name="Yuan Z."/>
        </authorList>
    </citation>
    <scope>NUCLEOTIDE SEQUENCE</scope>
    <source>
        <strain evidence="3">Class2-1B</strain>
    </source>
</reference>
<accession>A0A7S8HRS1</accession>
<feature type="compositionally biased region" description="Low complexity" evidence="1">
    <location>
        <begin position="52"/>
        <end position="62"/>
    </location>
</feature>
<feature type="signal peptide" evidence="2">
    <location>
        <begin position="1"/>
        <end position="22"/>
    </location>
</feature>
<feature type="chain" id="PRO_5031529858" evidence="2">
    <location>
        <begin position="23"/>
        <end position="199"/>
    </location>
</feature>
<evidence type="ECO:0000313" key="4">
    <source>
        <dbReference type="Proteomes" id="UP000663297"/>
    </source>
</evidence>
<evidence type="ECO:0000256" key="2">
    <source>
        <dbReference type="SAM" id="SignalP"/>
    </source>
</evidence>
<keyword evidence="2" id="KW-0732">Signal</keyword>
<proteinExistence type="predicted"/>
<dbReference type="AlphaFoldDB" id="A0A7S8HRS1"/>
<feature type="compositionally biased region" description="Low complexity" evidence="1">
    <location>
        <begin position="136"/>
        <end position="158"/>
    </location>
</feature>
<sequence>MLSNTGSLVFGLMLGVAQLSNAQLSNAAPSDSMVALTSPIYPTATDVVPPPAVSTATGAPPVSSATGTEPAPPVSTDDCLAKCNKARDDCGTAPDANQATCAAEFATCVGYYPYDTEGNFVPPTACSSATTLASTMKPTEPAKSTEPTKPTETMMPTGEETKMPEPTETHVIVSGAGQVSGGQALGLLGAVGVAALVFL</sequence>
<evidence type="ECO:0000256" key="1">
    <source>
        <dbReference type="SAM" id="MobiDB-lite"/>
    </source>
</evidence>
<dbReference type="EMBL" id="CP064747">
    <property type="protein sequence ID" value="QPC59007.1"/>
    <property type="molecule type" value="Genomic_DNA"/>
</dbReference>
<name>A0A7S8HRS1_FUSCU</name>
<feature type="region of interest" description="Disordered" evidence="1">
    <location>
        <begin position="136"/>
        <end position="164"/>
    </location>
</feature>
<feature type="region of interest" description="Disordered" evidence="1">
    <location>
        <begin position="52"/>
        <end position="75"/>
    </location>
</feature>